<organism evidence="1 2">
    <name type="scientific">Mycobacterium phage Thonko</name>
    <dbReference type="NCBI Taxonomy" id="2282910"/>
    <lineage>
        <taxon>Viruses</taxon>
        <taxon>Duplodnaviria</taxon>
        <taxon>Heunggongvirae</taxon>
        <taxon>Uroviricota</taxon>
        <taxon>Caudoviricetes</taxon>
        <taxon>Bclasvirinae</taxon>
        <taxon>Thonkovirus</taxon>
        <taxon>Thonkovirus thonko</taxon>
    </lineage>
</organism>
<sequence>MTATTRTRTDADIAAAFARQEELLKAEVAELNALLGLTDADHSRKVTVGYIGNGKLGANGWDLSDCRWSVYLPHPGRVGTSDDCIGYWATGSLEGVVAARRELMAFVKGVKFARSV</sequence>
<name>A0A346FC67_9CAUD</name>
<dbReference type="GeneID" id="60320775"/>
<dbReference type="RefSeq" id="YP_009949371.1">
    <property type="nucleotide sequence ID" value="NC_051580.1"/>
</dbReference>
<dbReference type="EMBL" id="MH632120">
    <property type="protein sequence ID" value="AXN53292.1"/>
    <property type="molecule type" value="Genomic_DNA"/>
</dbReference>
<evidence type="ECO:0000313" key="2">
    <source>
        <dbReference type="Proteomes" id="UP000259812"/>
    </source>
</evidence>
<gene>
    <name evidence="1" type="primary">20</name>
    <name evidence="1" type="ORF">PBI_THONKO_20</name>
</gene>
<keyword evidence="2" id="KW-1185">Reference proteome</keyword>
<evidence type="ECO:0000313" key="1">
    <source>
        <dbReference type="EMBL" id="AXN53292.1"/>
    </source>
</evidence>
<accession>A0A346FC67</accession>
<dbReference type="KEGG" id="vg:60320775"/>
<proteinExistence type="predicted"/>
<reference evidence="2" key="1">
    <citation type="submission" date="2018-07" db="EMBL/GenBank/DDBJ databases">
        <authorList>
            <person name="Quirk P.G."/>
            <person name="Krulwich T.A."/>
        </authorList>
    </citation>
    <scope>NUCLEOTIDE SEQUENCE [LARGE SCALE GENOMIC DNA]</scope>
</reference>
<dbReference type="Proteomes" id="UP000259812">
    <property type="component" value="Genome"/>
</dbReference>
<protein>
    <submittedName>
        <fullName evidence="1">Uncharacterized protein</fullName>
    </submittedName>
</protein>